<reference evidence="2 3" key="1">
    <citation type="submission" date="2018-05" db="EMBL/GenBank/DDBJ databases">
        <title>Genomic Encyclopedia of Archaeal and Bacterial Type Strains, Phase II (KMG-II): from individual species to whole genera.</title>
        <authorList>
            <person name="Goeker M."/>
        </authorList>
    </citation>
    <scope>NUCLEOTIDE SEQUENCE [LARGE SCALE GENOMIC DNA]</scope>
    <source>
        <strain evidence="2 3">DSM 22214</strain>
    </source>
</reference>
<keyword evidence="1" id="KW-0732">Signal</keyword>
<accession>A0A316DIP1</accession>
<feature type="chain" id="PRO_5016395906" evidence="1">
    <location>
        <begin position="21"/>
        <end position="341"/>
    </location>
</feature>
<gene>
    <name evidence="2" type="ORF">LV89_04154</name>
</gene>
<dbReference type="SUPFAM" id="SSF81853">
    <property type="entry name" value="Family 10 polysaccharide lyase"/>
    <property type="match status" value="1"/>
</dbReference>
<dbReference type="OrthoDB" id="9804686at2"/>
<evidence type="ECO:0000313" key="2">
    <source>
        <dbReference type="EMBL" id="PWK18127.1"/>
    </source>
</evidence>
<sequence length="341" mass="38400">MVKNVLFIASLTFLALSSHGQMVTDSTAEKMLLYQRNNGGFPQPHGDPIKYDLAISEKLKATLLAEKPLLDATIDDQATTREIKGLASAYQKTQNPVYLKAVENGINYLITAQNSAGGWGQFYPDSSGYHKHITYNDNAMIDVMWIMKYASECTHDFEKIDKKIAQNAKIALEKGIQCILKTQVVQNGKLTAWCAQHDRKTLKPAKARMFELPSLSGNESVGITRFLMSIDKPSAEIKKSIQSAVEWLESVKIVGIKTKDIPDASQPKGKDRIVVEDPNSVVWARFYELDTNKPFFVGRNSIPKSTLAEIENERRVGYAYYGVWAKALLEKDYPIWKTKWK</sequence>
<keyword evidence="3" id="KW-1185">Reference proteome</keyword>
<evidence type="ECO:0000313" key="3">
    <source>
        <dbReference type="Proteomes" id="UP000245489"/>
    </source>
</evidence>
<protein>
    <submittedName>
        <fullName evidence="2">PelA/Pel-15E family pectate lyase</fullName>
    </submittedName>
</protein>
<feature type="signal peptide" evidence="1">
    <location>
        <begin position="1"/>
        <end position="20"/>
    </location>
</feature>
<evidence type="ECO:0000256" key="1">
    <source>
        <dbReference type="SAM" id="SignalP"/>
    </source>
</evidence>
<keyword evidence="2" id="KW-0456">Lyase</keyword>
<comment type="caution">
    <text evidence="2">The sequence shown here is derived from an EMBL/GenBank/DDBJ whole genome shotgun (WGS) entry which is preliminary data.</text>
</comment>
<dbReference type="Pfam" id="PF09492">
    <property type="entry name" value="Pec_lyase"/>
    <property type="match status" value="1"/>
</dbReference>
<dbReference type="EMBL" id="QGGO01000031">
    <property type="protein sequence ID" value="PWK18127.1"/>
    <property type="molecule type" value="Genomic_DNA"/>
</dbReference>
<organism evidence="2 3">
    <name type="scientific">Arcicella aurantiaca</name>
    <dbReference type="NCBI Taxonomy" id="591202"/>
    <lineage>
        <taxon>Bacteria</taxon>
        <taxon>Pseudomonadati</taxon>
        <taxon>Bacteroidota</taxon>
        <taxon>Cytophagia</taxon>
        <taxon>Cytophagales</taxon>
        <taxon>Flectobacillaceae</taxon>
        <taxon>Arcicella</taxon>
    </lineage>
</organism>
<dbReference type="GO" id="GO:0016829">
    <property type="term" value="F:lyase activity"/>
    <property type="evidence" value="ECO:0007669"/>
    <property type="project" value="UniProtKB-KW"/>
</dbReference>
<dbReference type="RefSeq" id="WP_109744818.1">
    <property type="nucleotide sequence ID" value="NZ_QGGO01000031.1"/>
</dbReference>
<dbReference type="AlphaFoldDB" id="A0A316DIP1"/>
<name>A0A316DIP1_9BACT</name>
<dbReference type="Proteomes" id="UP000245489">
    <property type="component" value="Unassembled WGS sequence"/>
</dbReference>
<dbReference type="NCBIfam" id="TIGR02474">
    <property type="entry name" value="pec_lyase"/>
    <property type="match status" value="1"/>
</dbReference>
<dbReference type="InterPro" id="IPR012669">
    <property type="entry name" value="Pectate_lyase"/>
</dbReference>
<proteinExistence type="predicted"/>
<dbReference type="Gene3D" id="1.50.10.20">
    <property type="match status" value="1"/>
</dbReference>